<dbReference type="SUPFAM" id="SSF53649">
    <property type="entry name" value="Alkaline phosphatase-like"/>
    <property type="match status" value="1"/>
</dbReference>
<feature type="transmembrane region" description="Helical" evidence="2">
    <location>
        <begin position="12"/>
        <end position="34"/>
    </location>
</feature>
<protein>
    <submittedName>
        <fullName evidence="3">Uncharacterized protein</fullName>
    </submittedName>
</protein>
<comment type="caution">
    <text evidence="3">The sequence shown here is derived from an EMBL/GenBank/DDBJ whole genome shotgun (WGS) entry which is preliminary data.</text>
</comment>
<evidence type="ECO:0000256" key="2">
    <source>
        <dbReference type="SAM" id="Phobius"/>
    </source>
</evidence>
<dbReference type="Pfam" id="PF01663">
    <property type="entry name" value="Phosphodiest"/>
    <property type="match status" value="1"/>
</dbReference>
<reference evidence="3 4" key="1">
    <citation type="submission" date="2018-05" db="EMBL/GenBank/DDBJ databases">
        <title>Nocardioides silvaticus genome.</title>
        <authorList>
            <person name="Li C."/>
            <person name="Wang G."/>
        </authorList>
    </citation>
    <scope>NUCLEOTIDE SEQUENCE [LARGE SCALE GENOMIC DNA]</scope>
    <source>
        <strain evidence="3 4">CCTCC AB 2018079</strain>
    </source>
</reference>
<feature type="compositionally biased region" description="Low complexity" evidence="1">
    <location>
        <begin position="43"/>
        <end position="71"/>
    </location>
</feature>
<evidence type="ECO:0000313" key="4">
    <source>
        <dbReference type="Proteomes" id="UP000245507"/>
    </source>
</evidence>
<dbReference type="InterPro" id="IPR002591">
    <property type="entry name" value="Phosphodiest/P_Trfase"/>
</dbReference>
<proteinExistence type="predicted"/>
<organism evidence="3 4">
    <name type="scientific">Nocardioides silvaticus</name>
    <dbReference type="NCBI Taxonomy" id="2201891"/>
    <lineage>
        <taxon>Bacteria</taxon>
        <taxon>Bacillati</taxon>
        <taxon>Actinomycetota</taxon>
        <taxon>Actinomycetes</taxon>
        <taxon>Propionibacteriales</taxon>
        <taxon>Nocardioidaceae</taxon>
        <taxon>Nocardioides</taxon>
    </lineage>
</organism>
<gene>
    <name evidence="3" type="ORF">DJ010_19880</name>
</gene>
<dbReference type="PANTHER" id="PTHR10151:SF120">
    <property type="entry name" value="BIS(5'-ADENOSYL)-TRIPHOSPHATASE"/>
    <property type="match status" value="1"/>
</dbReference>
<dbReference type="Proteomes" id="UP000245507">
    <property type="component" value="Unassembled WGS sequence"/>
</dbReference>
<sequence length="364" mass="37379">MPQPPPSSRPGVAVGAFALVALLVALAAAGVWWVQQDGDPSYSGASDAPESPPASASDPSGATTAGSADTAAADDRRVVVISVDGLGSLWVSRRATPGIADLLAQGAGTLNARTEVEKTVTLPNHTGMVTGDRVDPVQGGHGVTWNSTSTRSVALGTQSVFSVVDAAGGTSAVYAGKQKFEMWGRAWPGTIDPLEIDDQASLVTDTVEDLRAGAHDLVFLHLAGPDNAGHEHGWGSPAYLDAVRTADADVDRVVSAVADDPALAEEVVVIVTADHGGVPGTTTHSDATQPENFTIPFVVWGAGVTPGDLYDLNPDYRDPGSSQPSYDGPQPVRNGDVANLVTDLLGLDPVPGSLFDTGHDLDVE</sequence>
<keyword evidence="2" id="KW-0812">Transmembrane</keyword>
<dbReference type="Gene3D" id="3.40.720.10">
    <property type="entry name" value="Alkaline Phosphatase, subunit A"/>
    <property type="match status" value="1"/>
</dbReference>
<dbReference type="InterPro" id="IPR017850">
    <property type="entry name" value="Alkaline_phosphatase_core_sf"/>
</dbReference>
<feature type="region of interest" description="Disordered" evidence="1">
    <location>
        <begin position="38"/>
        <end position="71"/>
    </location>
</feature>
<evidence type="ECO:0000256" key="1">
    <source>
        <dbReference type="SAM" id="MobiDB-lite"/>
    </source>
</evidence>
<keyword evidence="4" id="KW-1185">Reference proteome</keyword>
<keyword evidence="2" id="KW-1133">Transmembrane helix</keyword>
<dbReference type="GO" id="GO:0016787">
    <property type="term" value="F:hydrolase activity"/>
    <property type="evidence" value="ECO:0007669"/>
    <property type="project" value="UniProtKB-ARBA"/>
</dbReference>
<accession>A0A316TFJ9</accession>
<dbReference type="RefSeq" id="WP_109697055.1">
    <property type="nucleotide sequence ID" value="NZ_QGDD01000011.1"/>
</dbReference>
<dbReference type="OrthoDB" id="9779267at2"/>
<name>A0A316TFJ9_9ACTN</name>
<dbReference type="AlphaFoldDB" id="A0A316TFJ9"/>
<keyword evidence="2" id="KW-0472">Membrane</keyword>
<dbReference type="EMBL" id="QGDD01000011">
    <property type="protein sequence ID" value="PWN01114.1"/>
    <property type="molecule type" value="Genomic_DNA"/>
</dbReference>
<dbReference type="PANTHER" id="PTHR10151">
    <property type="entry name" value="ECTONUCLEOTIDE PYROPHOSPHATASE/PHOSPHODIESTERASE"/>
    <property type="match status" value="1"/>
</dbReference>
<feature type="region of interest" description="Disordered" evidence="1">
    <location>
        <begin position="314"/>
        <end position="334"/>
    </location>
</feature>
<evidence type="ECO:0000313" key="3">
    <source>
        <dbReference type="EMBL" id="PWN01114.1"/>
    </source>
</evidence>